<keyword evidence="1" id="KW-0812">Transmembrane</keyword>
<keyword evidence="1" id="KW-0472">Membrane</keyword>
<sequence>MSDAEGLPAEDERPALGDAETRVLLERWRRRRLRNNAAGLLGLSVLVTLTVVFHDSFGVFIALAGIPLYLAILSSRRHASVRAAERILREYPWRRYGYRLERQGEGFRATHRLVLLDPVTKRAIGSYTGVARYLFDAAGNPRGELVSFAGNPVYGGVLRLPDGAEFNVFKRVRIPRHTDTEEEAARARRARIARR</sequence>
<reference evidence="2 3" key="1">
    <citation type="submission" date="2017-03" db="EMBL/GenBank/DDBJ databases">
        <title>Draft genome sequence of Streptomyces scabrisporus NF3, endophyte isolated from Amphipterygium adstringens.</title>
        <authorList>
            <person name="Vazquez M."/>
            <person name="Ceapa C.D."/>
            <person name="Rodriguez Luna D."/>
            <person name="Sanchez Esquivel S."/>
        </authorList>
    </citation>
    <scope>NUCLEOTIDE SEQUENCE [LARGE SCALE GENOMIC DNA]</scope>
    <source>
        <strain evidence="2 3">NF3</strain>
    </source>
</reference>
<proteinExistence type="predicted"/>
<dbReference type="Proteomes" id="UP000190037">
    <property type="component" value="Unassembled WGS sequence"/>
</dbReference>
<evidence type="ECO:0000256" key="1">
    <source>
        <dbReference type="SAM" id="Phobius"/>
    </source>
</evidence>
<name>A0A1T3P4M0_9ACTN</name>
<dbReference type="RefSeq" id="WP_078978148.1">
    <property type="nucleotide sequence ID" value="NZ_MWQN01000001.1"/>
</dbReference>
<gene>
    <name evidence="2" type="ORF">B4N89_25550</name>
</gene>
<dbReference type="EMBL" id="MWQN01000001">
    <property type="protein sequence ID" value="OPC83850.1"/>
    <property type="molecule type" value="Genomic_DNA"/>
</dbReference>
<evidence type="ECO:0000313" key="3">
    <source>
        <dbReference type="Proteomes" id="UP000190037"/>
    </source>
</evidence>
<protein>
    <submittedName>
        <fullName evidence="2">Uncharacterized protein</fullName>
    </submittedName>
</protein>
<keyword evidence="3" id="KW-1185">Reference proteome</keyword>
<comment type="caution">
    <text evidence="2">The sequence shown here is derived from an EMBL/GenBank/DDBJ whole genome shotgun (WGS) entry which is preliminary data.</text>
</comment>
<organism evidence="2 3">
    <name type="scientific">Embleya scabrispora</name>
    <dbReference type="NCBI Taxonomy" id="159449"/>
    <lineage>
        <taxon>Bacteria</taxon>
        <taxon>Bacillati</taxon>
        <taxon>Actinomycetota</taxon>
        <taxon>Actinomycetes</taxon>
        <taxon>Kitasatosporales</taxon>
        <taxon>Streptomycetaceae</taxon>
        <taxon>Embleya</taxon>
    </lineage>
</organism>
<feature type="transmembrane region" description="Helical" evidence="1">
    <location>
        <begin position="37"/>
        <end position="53"/>
    </location>
</feature>
<keyword evidence="1" id="KW-1133">Transmembrane helix</keyword>
<dbReference type="AlphaFoldDB" id="A0A1T3P4M0"/>
<accession>A0A1T3P4M0</accession>
<feature type="transmembrane region" description="Helical" evidence="1">
    <location>
        <begin position="59"/>
        <end position="76"/>
    </location>
</feature>
<evidence type="ECO:0000313" key="2">
    <source>
        <dbReference type="EMBL" id="OPC83850.1"/>
    </source>
</evidence>
<dbReference type="OrthoDB" id="9833152at2"/>